<evidence type="ECO:0000256" key="8">
    <source>
        <dbReference type="ARBA" id="ARBA00041520"/>
    </source>
</evidence>
<dbReference type="GO" id="GO:0005739">
    <property type="term" value="C:mitochondrion"/>
    <property type="evidence" value="ECO:0007669"/>
    <property type="project" value="UniProtKB-SubCell"/>
</dbReference>
<evidence type="ECO:0000256" key="4">
    <source>
        <dbReference type="ARBA" id="ARBA00022946"/>
    </source>
</evidence>
<evidence type="ECO:0000256" key="3">
    <source>
        <dbReference type="ARBA" id="ARBA00022801"/>
    </source>
</evidence>
<dbReference type="GO" id="GO:0102390">
    <property type="term" value="F:mycophenolic acid acyl-glucuronide esterase activity"/>
    <property type="evidence" value="ECO:0007669"/>
    <property type="project" value="UniProtKB-EC"/>
</dbReference>
<comment type="catalytic activity">
    <reaction evidence="12">
        <text>S-hexadecanoyl-L-cysteinyl-[protein] + H2O = L-cysteinyl-[protein] + hexadecanoate + H(+)</text>
        <dbReference type="Rhea" id="RHEA:19233"/>
        <dbReference type="Rhea" id="RHEA-COMP:10131"/>
        <dbReference type="Rhea" id="RHEA-COMP:11032"/>
        <dbReference type="ChEBI" id="CHEBI:7896"/>
        <dbReference type="ChEBI" id="CHEBI:15377"/>
        <dbReference type="ChEBI" id="CHEBI:15378"/>
        <dbReference type="ChEBI" id="CHEBI:29950"/>
        <dbReference type="ChEBI" id="CHEBI:74151"/>
        <dbReference type="EC" id="3.1.2.22"/>
    </reaction>
    <physiologicalReaction direction="left-to-right" evidence="12">
        <dbReference type="Rhea" id="RHEA:19234"/>
    </physiologicalReaction>
</comment>
<dbReference type="AlphaFoldDB" id="A0A382TCC3"/>
<accession>A0A382TCC3</accession>
<dbReference type="InterPro" id="IPR029058">
    <property type="entry name" value="AB_hydrolase_fold"/>
</dbReference>
<protein>
    <recommendedName>
        <fullName evidence="7">Palmitoyl-protein thioesterase ABHD10, mitochondrial</fullName>
        <ecNumber evidence="6">3.1.1.93</ecNumber>
        <ecNumber evidence="2">3.1.2.22</ecNumber>
    </recommendedName>
    <alternativeName>
        <fullName evidence="9">Acyl-protein thioesterase ABHD10</fullName>
    </alternativeName>
    <alternativeName>
        <fullName evidence="10">Alpha/beta hydrolase domain-containing protein 10</fullName>
    </alternativeName>
    <alternativeName>
        <fullName evidence="8">Mycophenolic acid acyl-glucuronide esterase, mitochondrial</fullName>
    </alternativeName>
</protein>
<keyword evidence="3" id="KW-0378">Hydrolase</keyword>
<dbReference type="SUPFAM" id="SSF53474">
    <property type="entry name" value="alpha/beta-Hydrolases"/>
    <property type="match status" value="1"/>
</dbReference>
<evidence type="ECO:0000313" key="15">
    <source>
        <dbReference type="EMBL" id="SVD19127.1"/>
    </source>
</evidence>
<dbReference type="EC" id="3.1.1.93" evidence="6"/>
<dbReference type="GO" id="GO:0004553">
    <property type="term" value="F:hydrolase activity, hydrolyzing O-glycosyl compounds"/>
    <property type="evidence" value="ECO:0007669"/>
    <property type="project" value="TreeGrafter"/>
</dbReference>
<evidence type="ECO:0000256" key="10">
    <source>
        <dbReference type="ARBA" id="ARBA00042704"/>
    </source>
</evidence>
<evidence type="ECO:0000256" key="7">
    <source>
        <dbReference type="ARBA" id="ARBA00039314"/>
    </source>
</evidence>
<keyword evidence="5" id="KW-0496">Mitochondrion</keyword>
<comment type="function">
    <text evidence="11">Acts as an acyl-protein thioesterase that hydrolyzes fatty acids from acylated residues in proteins. Regulates the mitochondrial S-depalmitoylation of the nucleophilic active site residue of peroxiredoxin-5/PRDX5, a key antioxidant protein, therefore modulating mitochondrial antioxidant ability. Also catalyzes the deglucuronidation of mycophenolic acid acyl-glucuronide, an active metabolite of the immunosuppressant drug mycophenolate.</text>
</comment>
<comment type="catalytic activity">
    <reaction evidence="13">
        <text>mycophenolic acid O-acyl-beta-D-glucuronide + H2O = mycophenolate + D-glucuronate + H(+)</text>
        <dbReference type="Rhea" id="RHEA:34179"/>
        <dbReference type="ChEBI" id="CHEBI:15377"/>
        <dbReference type="ChEBI" id="CHEBI:15378"/>
        <dbReference type="ChEBI" id="CHEBI:58720"/>
        <dbReference type="ChEBI" id="CHEBI:62932"/>
        <dbReference type="ChEBI" id="CHEBI:66982"/>
        <dbReference type="EC" id="3.1.1.93"/>
    </reaction>
    <physiologicalReaction direction="left-to-right" evidence="13">
        <dbReference type="Rhea" id="RHEA:34180"/>
    </physiologicalReaction>
</comment>
<evidence type="ECO:0000256" key="2">
    <source>
        <dbReference type="ARBA" id="ARBA00012423"/>
    </source>
</evidence>
<evidence type="ECO:0000256" key="9">
    <source>
        <dbReference type="ARBA" id="ARBA00042645"/>
    </source>
</evidence>
<dbReference type="InterPro" id="IPR052382">
    <property type="entry name" value="ABHD10_acyl-thioesterase"/>
</dbReference>
<evidence type="ECO:0000256" key="13">
    <source>
        <dbReference type="ARBA" id="ARBA00047972"/>
    </source>
</evidence>
<proteinExistence type="predicted"/>
<gene>
    <name evidence="15" type="ORF">METZ01_LOCUS371981</name>
</gene>
<dbReference type="EMBL" id="UINC01135148">
    <property type="protein sequence ID" value="SVD19127.1"/>
    <property type="molecule type" value="Genomic_DNA"/>
</dbReference>
<dbReference type="Gene3D" id="3.40.50.1820">
    <property type="entry name" value="alpha/beta hydrolase"/>
    <property type="match status" value="1"/>
</dbReference>
<comment type="subcellular location">
    <subcellularLocation>
        <location evidence="1">Mitochondrion</location>
    </subcellularLocation>
</comment>
<evidence type="ECO:0000256" key="11">
    <source>
        <dbReference type="ARBA" id="ARBA00046047"/>
    </source>
</evidence>
<evidence type="ECO:0000256" key="12">
    <source>
        <dbReference type="ARBA" id="ARBA00047409"/>
    </source>
</evidence>
<name>A0A382TCC3_9ZZZZ</name>
<organism evidence="15">
    <name type="scientific">marine metagenome</name>
    <dbReference type="NCBI Taxonomy" id="408172"/>
    <lineage>
        <taxon>unclassified sequences</taxon>
        <taxon>metagenomes</taxon>
        <taxon>ecological metagenomes</taxon>
    </lineage>
</organism>
<feature type="non-terminal residue" evidence="15">
    <location>
        <position position="98"/>
    </location>
</feature>
<dbReference type="EC" id="3.1.2.22" evidence="2"/>
<keyword evidence="4" id="KW-0809">Transit peptide</keyword>
<reference evidence="15" key="1">
    <citation type="submission" date="2018-05" db="EMBL/GenBank/DDBJ databases">
        <authorList>
            <person name="Lanie J.A."/>
            <person name="Ng W.-L."/>
            <person name="Kazmierczak K.M."/>
            <person name="Andrzejewski T.M."/>
            <person name="Davidsen T.M."/>
            <person name="Wayne K.J."/>
            <person name="Tettelin H."/>
            <person name="Glass J.I."/>
            <person name="Rusch D."/>
            <person name="Podicherti R."/>
            <person name="Tsui H.-C.T."/>
            <person name="Winkler M.E."/>
        </authorList>
    </citation>
    <scope>NUCLEOTIDE SEQUENCE</scope>
</reference>
<evidence type="ECO:0000259" key="14">
    <source>
        <dbReference type="Pfam" id="PF00561"/>
    </source>
</evidence>
<evidence type="ECO:0000256" key="5">
    <source>
        <dbReference type="ARBA" id="ARBA00023128"/>
    </source>
</evidence>
<dbReference type="PANTHER" id="PTHR16138">
    <property type="entry name" value="MYCOPHENOLIC ACID ACYL-GLUCURONIDE ESTERASE, MITOCHONDRIAL"/>
    <property type="match status" value="1"/>
</dbReference>
<dbReference type="InterPro" id="IPR000073">
    <property type="entry name" value="AB_hydrolase_1"/>
</dbReference>
<sequence>MLLCHGMESSRGGDKQLAIAERFIPLGLTVLRFDFSYVGESEGVFEDISISGEVADALGAVDFIQNFLPPRLTLVGSSMGGAVALLVAAAASHAVDAV</sequence>
<dbReference type="PANTHER" id="PTHR16138:SF7">
    <property type="entry name" value="PALMITOYL-PROTEIN THIOESTERASE ABHD10, MITOCHONDRIAL"/>
    <property type="match status" value="1"/>
</dbReference>
<evidence type="ECO:0000256" key="1">
    <source>
        <dbReference type="ARBA" id="ARBA00004173"/>
    </source>
</evidence>
<dbReference type="Pfam" id="PF00561">
    <property type="entry name" value="Abhydrolase_1"/>
    <property type="match status" value="1"/>
</dbReference>
<dbReference type="GO" id="GO:0008474">
    <property type="term" value="F:palmitoyl-(protein) hydrolase activity"/>
    <property type="evidence" value="ECO:0007669"/>
    <property type="project" value="UniProtKB-EC"/>
</dbReference>
<feature type="domain" description="AB hydrolase-1" evidence="14">
    <location>
        <begin position="1"/>
        <end position="98"/>
    </location>
</feature>
<evidence type="ECO:0000256" key="6">
    <source>
        <dbReference type="ARBA" id="ARBA00039132"/>
    </source>
</evidence>